<evidence type="ECO:0000313" key="1">
    <source>
        <dbReference type="EMBL" id="SUZ50013.1"/>
    </source>
</evidence>
<dbReference type="AlphaFoldDB" id="A0A381N8V9"/>
<organism evidence="1">
    <name type="scientific">marine metagenome</name>
    <dbReference type="NCBI Taxonomy" id="408172"/>
    <lineage>
        <taxon>unclassified sequences</taxon>
        <taxon>metagenomes</taxon>
        <taxon>ecological metagenomes</taxon>
    </lineage>
</organism>
<proteinExistence type="predicted"/>
<protein>
    <submittedName>
        <fullName evidence="1">Uncharacterized protein</fullName>
    </submittedName>
</protein>
<dbReference type="EMBL" id="UINC01000147">
    <property type="protein sequence ID" value="SUZ50013.1"/>
    <property type="molecule type" value="Genomic_DNA"/>
</dbReference>
<reference evidence="1" key="1">
    <citation type="submission" date="2018-05" db="EMBL/GenBank/DDBJ databases">
        <authorList>
            <person name="Lanie J.A."/>
            <person name="Ng W.-L."/>
            <person name="Kazmierczak K.M."/>
            <person name="Andrzejewski T.M."/>
            <person name="Davidsen T.M."/>
            <person name="Wayne K.J."/>
            <person name="Tettelin H."/>
            <person name="Glass J.I."/>
            <person name="Rusch D."/>
            <person name="Podicherti R."/>
            <person name="Tsui H.-C.T."/>
            <person name="Winkler M.E."/>
        </authorList>
    </citation>
    <scope>NUCLEOTIDE SEQUENCE</scope>
</reference>
<gene>
    <name evidence="1" type="ORF">METZ01_LOCUS2867</name>
</gene>
<name>A0A381N8V9_9ZZZZ</name>
<sequence>MKQPLPDGKRPLPTSRFFEDFKLGEQYIIPSRTQTSGLFAMFQSASGD</sequence>
<feature type="non-terminal residue" evidence="1">
    <location>
        <position position="48"/>
    </location>
</feature>
<accession>A0A381N8V9</accession>